<dbReference type="Proteomes" id="UP000053477">
    <property type="component" value="Unassembled WGS sequence"/>
</dbReference>
<dbReference type="SUPFAM" id="SSF52047">
    <property type="entry name" value="RNI-like"/>
    <property type="match status" value="1"/>
</dbReference>
<protein>
    <recommendedName>
        <fullName evidence="1">F-box domain-containing protein</fullName>
    </recommendedName>
</protein>
<dbReference type="AlphaFoldDB" id="A0A0H2R868"/>
<name>A0A0H2R868_9AGAM</name>
<keyword evidence="3" id="KW-1185">Reference proteome</keyword>
<evidence type="ECO:0000313" key="2">
    <source>
        <dbReference type="EMBL" id="KLO07999.1"/>
    </source>
</evidence>
<gene>
    <name evidence="2" type="ORF">SCHPADRAFT_908963</name>
</gene>
<feature type="domain" description="F-box" evidence="1">
    <location>
        <begin position="118"/>
        <end position="177"/>
    </location>
</feature>
<reference evidence="2 3" key="1">
    <citation type="submission" date="2015-04" db="EMBL/GenBank/DDBJ databases">
        <title>Complete genome sequence of Schizopora paradoxa KUC8140, a cosmopolitan wood degrader in East Asia.</title>
        <authorList>
            <consortium name="DOE Joint Genome Institute"/>
            <person name="Min B."/>
            <person name="Park H."/>
            <person name="Jang Y."/>
            <person name="Kim J.-J."/>
            <person name="Kim K.H."/>
            <person name="Pangilinan J."/>
            <person name="Lipzen A."/>
            <person name="Riley R."/>
            <person name="Grigoriev I.V."/>
            <person name="Spatafora J.W."/>
            <person name="Choi I.-G."/>
        </authorList>
    </citation>
    <scope>NUCLEOTIDE SEQUENCE [LARGE SCALE GENOMIC DNA]</scope>
    <source>
        <strain evidence="2 3">KUC8140</strain>
    </source>
</reference>
<organism evidence="2 3">
    <name type="scientific">Schizopora paradoxa</name>
    <dbReference type="NCBI Taxonomy" id="27342"/>
    <lineage>
        <taxon>Eukaryota</taxon>
        <taxon>Fungi</taxon>
        <taxon>Dikarya</taxon>
        <taxon>Basidiomycota</taxon>
        <taxon>Agaricomycotina</taxon>
        <taxon>Agaricomycetes</taxon>
        <taxon>Hymenochaetales</taxon>
        <taxon>Schizoporaceae</taxon>
        <taxon>Schizopora</taxon>
    </lineage>
</organism>
<evidence type="ECO:0000259" key="1">
    <source>
        <dbReference type="Pfam" id="PF12937"/>
    </source>
</evidence>
<sequence>MKKGSGGWRKLGDKEEQFYQLLDYVLEGLRDLKTAIRKGEGLQGQEETKIDVKEIWCKGLNRPLAGDDTSLYVKEAKSALRRMKAAKILLNTVLDTLGATIRTVTNDVLQDCRATGLASLPDEILGCIFETYSEMCILSQSDGHLSSSKHSQILASVSKRFRRVALRHSNLWKHVSLQFSKERLLLHKDRCPKPIIYFDTINMLSPAETDHRDKFDMIQPYQDWRELHLTYANEDHGHVYYDHLRSLITGPLESLKYLKISDELKLEDEDSSIYLDADDPDLLTLRSWQMPNLSHLELNNTILMAPLQSENVTQFSMTINSLEEENLDMDAIQTLLQSMPRIESLLFNVNGGVDFSHTPETPLELPNLATLALQIDGKTSFTAYEQLLALVNTQDLTRLTVEFLPGCEHSQDLFPTWIYTVFPFVHPDLRPPYPRVKEFKLELHHFQSASGYICGIFRAMPSAENITLILHHEDPKLIYCWEEMMAASSQGLRSLRIELPNACPHDFAPEVGRLADFFGDGYWDQLEIFELQFRSSDDAEHEKTRLHRVLGEKLRWME</sequence>
<dbReference type="InParanoid" id="A0A0H2R868"/>
<dbReference type="EMBL" id="KQ086110">
    <property type="protein sequence ID" value="KLO07999.1"/>
    <property type="molecule type" value="Genomic_DNA"/>
</dbReference>
<dbReference type="InterPro" id="IPR001810">
    <property type="entry name" value="F-box_dom"/>
</dbReference>
<dbReference type="Pfam" id="PF12937">
    <property type="entry name" value="F-box-like"/>
    <property type="match status" value="1"/>
</dbReference>
<accession>A0A0H2R868</accession>
<evidence type="ECO:0000313" key="3">
    <source>
        <dbReference type="Proteomes" id="UP000053477"/>
    </source>
</evidence>
<dbReference type="OrthoDB" id="3365698at2759"/>
<proteinExistence type="predicted"/>